<feature type="region of interest" description="Disordered" evidence="1">
    <location>
        <begin position="114"/>
        <end position="168"/>
    </location>
</feature>
<evidence type="ECO:0000256" key="1">
    <source>
        <dbReference type="SAM" id="MobiDB-lite"/>
    </source>
</evidence>
<protein>
    <submittedName>
        <fullName evidence="2">Uncharacterized protein</fullName>
    </submittedName>
</protein>
<organism evidence="2 3">
    <name type="scientific">Chara braunii</name>
    <name type="common">Braun's stonewort</name>
    <dbReference type="NCBI Taxonomy" id="69332"/>
    <lineage>
        <taxon>Eukaryota</taxon>
        <taxon>Viridiplantae</taxon>
        <taxon>Streptophyta</taxon>
        <taxon>Charophyceae</taxon>
        <taxon>Charales</taxon>
        <taxon>Characeae</taxon>
        <taxon>Chara</taxon>
    </lineage>
</organism>
<sequence length="381" mass="43465">MSQGSTEKRTQLQREQETADTPDEDDLKDTLSWLSNYVQLLEREREIEFEIRVAHKKHICNLQNFNPTQQSLSSLFPTHNHFEVLEKEQELSEFFAERCGCKLEDATNKKDTTLNRFNWPKSYTNSDSQRKSKRLKRGKGKAQEDPTTSDQETKEGEKKEEIQVDTREELGRQEILEAQITTLKDQNRETADVAVNLQKLANGQNAETFTAARLEAKEGTTKRVVIPYRWNTQHQDWEVAVNKSWALIALAKLSEKVLAANISENMPLNAHILGPKEEWRKEWISPSGDIMVSDLRPYMVRFSMEAEIKEHLTWKPWKVVEAIPYGLLGGNITAERAAVAASIVEAHALFGDNETHLGVVLEAAARSIKLVYPKTHGSIPT</sequence>
<feature type="compositionally biased region" description="Basic and acidic residues" evidence="1">
    <location>
        <begin position="1"/>
        <end position="17"/>
    </location>
</feature>
<dbReference type="Proteomes" id="UP000265515">
    <property type="component" value="Unassembled WGS sequence"/>
</dbReference>
<name>A0A388K3V9_CHABU</name>
<feature type="region of interest" description="Disordered" evidence="1">
    <location>
        <begin position="1"/>
        <end position="27"/>
    </location>
</feature>
<comment type="caution">
    <text evidence="2">The sequence shown here is derived from an EMBL/GenBank/DDBJ whole genome shotgun (WGS) entry which is preliminary data.</text>
</comment>
<dbReference type="EMBL" id="BFEA01000053">
    <property type="protein sequence ID" value="GBG64689.1"/>
    <property type="molecule type" value="Genomic_DNA"/>
</dbReference>
<dbReference type="AlphaFoldDB" id="A0A388K3V9"/>
<dbReference type="Gramene" id="GBG64689">
    <property type="protein sequence ID" value="GBG64689"/>
    <property type="gene ID" value="CBR_g46232"/>
</dbReference>
<feature type="compositionally biased region" description="Acidic residues" evidence="1">
    <location>
        <begin position="18"/>
        <end position="27"/>
    </location>
</feature>
<evidence type="ECO:0000313" key="2">
    <source>
        <dbReference type="EMBL" id="GBG64689.1"/>
    </source>
</evidence>
<feature type="compositionally biased region" description="Basic residues" evidence="1">
    <location>
        <begin position="131"/>
        <end position="140"/>
    </location>
</feature>
<feature type="compositionally biased region" description="Basic and acidic residues" evidence="1">
    <location>
        <begin position="151"/>
        <end position="168"/>
    </location>
</feature>
<gene>
    <name evidence="2" type="ORF">CBR_g46232</name>
</gene>
<keyword evidence="3" id="KW-1185">Reference proteome</keyword>
<reference evidence="2 3" key="1">
    <citation type="journal article" date="2018" name="Cell">
        <title>The Chara Genome: Secondary Complexity and Implications for Plant Terrestrialization.</title>
        <authorList>
            <person name="Nishiyama T."/>
            <person name="Sakayama H."/>
            <person name="Vries J.D."/>
            <person name="Buschmann H."/>
            <person name="Saint-Marcoux D."/>
            <person name="Ullrich K.K."/>
            <person name="Haas F.B."/>
            <person name="Vanderstraeten L."/>
            <person name="Becker D."/>
            <person name="Lang D."/>
            <person name="Vosolsobe S."/>
            <person name="Rombauts S."/>
            <person name="Wilhelmsson P.K.I."/>
            <person name="Janitza P."/>
            <person name="Kern R."/>
            <person name="Heyl A."/>
            <person name="Rumpler F."/>
            <person name="Villalobos L.I.A.C."/>
            <person name="Clay J.M."/>
            <person name="Skokan R."/>
            <person name="Toyoda A."/>
            <person name="Suzuki Y."/>
            <person name="Kagoshima H."/>
            <person name="Schijlen E."/>
            <person name="Tajeshwar N."/>
            <person name="Catarino B."/>
            <person name="Hetherington A.J."/>
            <person name="Saltykova A."/>
            <person name="Bonnot C."/>
            <person name="Breuninger H."/>
            <person name="Symeonidi A."/>
            <person name="Radhakrishnan G.V."/>
            <person name="Van Nieuwerburgh F."/>
            <person name="Deforce D."/>
            <person name="Chang C."/>
            <person name="Karol K.G."/>
            <person name="Hedrich R."/>
            <person name="Ulvskov P."/>
            <person name="Glockner G."/>
            <person name="Delwiche C.F."/>
            <person name="Petrasek J."/>
            <person name="Van de Peer Y."/>
            <person name="Friml J."/>
            <person name="Beilby M."/>
            <person name="Dolan L."/>
            <person name="Kohara Y."/>
            <person name="Sugano S."/>
            <person name="Fujiyama A."/>
            <person name="Delaux P.-M."/>
            <person name="Quint M."/>
            <person name="TheiBen G."/>
            <person name="Hagemann M."/>
            <person name="Harholt J."/>
            <person name="Dunand C."/>
            <person name="Zachgo S."/>
            <person name="Langdale J."/>
            <person name="Maumus F."/>
            <person name="Straeten D.V.D."/>
            <person name="Gould S.B."/>
            <person name="Rensing S.A."/>
        </authorList>
    </citation>
    <scope>NUCLEOTIDE SEQUENCE [LARGE SCALE GENOMIC DNA]</scope>
    <source>
        <strain evidence="2 3">S276</strain>
    </source>
</reference>
<accession>A0A388K3V9</accession>
<proteinExistence type="predicted"/>
<evidence type="ECO:0000313" key="3">
    <source>
        <dbReference type="Proteomes" id="UP000265515"/>
    </source>
</evidence>